<evidence type="ECO:0000313" key="1">
    <source>
        <dbReference type="EMBL" id="CAI9154513.1"/>
    </source>
</evidence>
<dbReference type="EMBL" id="OX459947">
    <property type="protein sequence ID" value="CAI9154513.1"/>
    <property type="molecule type" value="Genomic_DNA"/>
</dbReference>
<gene>
    <name evidence="1" type="ORF">MRATA1EN1_LOCUS3475</name>
</gene>
<accession>A0ABN8XZF3</accession>
<protein>
    <submittedName>
        <fullName evidence="1">Uncharacterized protein</fullName>
    </submittedName>
</protein>
<dbReference type="Proteomes" id="UP001176941">
    <property type="component" value="Chromosome 11"/>
</dbReference>
<name>A0ABN8XZF3_RANTA</name>
<organism evidence="1 2">
    <name type="scientific">Rangifer tarandus platyrhynchus</name>
    <name type="common">Svalbard reindeer</name>
    <dbReference type="NCBI Taxonomy" id="3082113"/>
    <lineage>
        <taxon>Eukaryota</taxon>
        <taxon>Metazoa</taxon>
        <taxon>Chordata</taxon>
        <taxon>Craniata</taxon>
        <taxon>Vertebrata</taxon>
        <taxon>Euteleostomi</taxon>
        <taxon>Mammalia</taxon>
        <taxon>Eutheria</taxon>
        <taxon>Laurasiatheria</taxon>
        <taxon>Artiodactyla</taxon>
        <taxon>Ruminantia</taxon>
        <taxon>Pecora</taxon>
        <taxon>Cervidae</taxon>
        <taxon>Odocoileinae</taxon>
        <taxon>Rangifer</taxon>
    </lineage>
</organism>
<keyword evidence="2" id="KW-1185">Reference proteome</keyword>
<sequence>MQETDLGSIPGLGRSPGEGKGYPLQYSGLENSMDWIGHGVEKSWTRLSHFHFQHSKELCTTPHIRAGGILGLWKNLEECGVQRKKFGRCSRLNLCAYLFILFGHAGSLL</sequence>
<reference evidence="1" key="1">
    <citation type="submission" date="2023-04" db="EMBL/GenBank/DDBJ databases">
        <authorList>
            <consortium name="ELIXIR-Norway"/>
        </authorList>
    </citation>
    <scope>NUCLEOTIDE SEQUENCE [LARGE SCALE GENOMIC DNA]</scope>
</reference>
<proteinExistence type="predicted"/>
<evidence type="ECO:0000313" key="2">
    <source>
        <dbReference type="Proteomes" id="UP001176941"/>
    </source>
</evidence>